<evidence type="ECO:0000256" key="1">
    <source>
        <dbReference type="SAM" id="Phobius"/>
    </source>
</evidence>
<dbReference type="AlphaFoldDB" id="A0A0G1RUU3"/>
<proteinExistence type="predicted"/>
<reference evidence="2 3" key="1">
    <citation type="journal article" date="2015" name="Nature">
        <title>rRNA introns, odd ribosomes, and small enigmatic genomes across a large radiation of phyla.</title>
        <authorList>
            <person name="Brown C.T."/>
            <person name="Hug L.A."/>
            <person name="Thomas B.C."/>
            <person name="Sharon I."/>
            <person name="Castelle C.J."/>
            <person name="Singh A."/>
            <person name="Wilkins M.J."/>
            <person name="Williams K.H."/>
            <person name="Banfield J.F."/>
        </authorList>
    </citation>
    <scope>NUCLEOTIDE SEQUENCE [LARGE SCALE GENOMIC DNA]</scope>
</reference>
<dbReference type="Proteomes" id="UP000033860">
    <property type="component" value="Unassembled WGS sequence"/>
</dbReference>
<evidence type="ECO:0000313" key="3">
    <source>
        <dbReference type="Proteomes" id="UP000033860"/>
    </source>
</evidence>
<organism evidence="2 3">
    <name type="scientific">Candidatus Beckwithbacteria bacterium GW2011_GWB1_47_15</name>
    <dbReference type="NCBI Taxonomy" id="1618371"/>
    <lineage>
        <taxon>Bacteria</taxon>
        <taxon>Candidatus Beckwithiibacteriota</taxon>
    </lineage>
</organism>
<keyword evidence="1" id="KW-0812">Transmembrane</keyword>
<dbReference type="InterPro" id="IPR006311">
    <property type="entry name" value="TAT_signal"/>
</dbReference>
<evidence type="ECO:0000313" key="2">
    <source>
        <dbReference type="EMBL" id="KKU61084.1"/>
    </source>
</evidence>
<gene>
    <name evidence="2" type="ORF">UX85_C0004G0005</name>
</gene>
<accession>A0A0G1RUU3</accession>
<feature type="transmembrane region" description="Helical" evidence="1">
    <location>
        <begin position="413"/>
        <end position="434"/>
    </location>
</feature>
<comment type="caution">
    <text evidence="2">The sequence shown here is derived from an EMBL/GenBank/DDBJ whole genome shotgun (WGS) entry which is preliminary data.</text>
</comment>
<name>A0A0G1RUU3_9BACT</name>
<protein>
    <submittedName>
        <fullName evidence="2">Uncharacterized protein</fullName>
    </submittedName>
</protein>
<dbReference type="PROSITE" id="PS51318">
    <property type="entry name" value="TAT"/>
    <property type="match status" value="1"/>
</dbReference>
<dbReference type="EMBL" id="LCNT01000004">
    <property type="protein sequence ID" value="KKU61084.1"/>
    <property type="molecule type" value="Genomic_DNA"/>
</dbReference>
<keyword evidence="1" id="KW-1133">Transmembrane helix</keyword>
<keyword evidence="1" id="KW-0472">Membrane</keyword>
<sequence length="480" mass="53556">MPAAEQLSRRNFLKVATIFAAGAAVESACGGLLKPEQESTIEPFPLGPGIGTITLSADAEFEVFSIIDQNGEGFDVYRQAFSQTGNQTLNILKGNVYEDKLFSRDKPLEYQKQGPPQYTGQPLTVHRLSLDPGSDKAIALLTFQPRANDLFSFIIALDREQLAQASLGGEIDIIVKELNQRHLESGFFTQNLAQEAIVIPEKFQENFKQLAPYDSPKLALGDLYEFYLQQNPNLENDFWNAFGLKASPHDFPRPLLTYTQEPDYDIALDSFSYPLPLGTSVTVYELTEGPNGETYALVEGTGENYVSDLGLRPVHNRYWTLLKDLQLPVQNQLPKTEDYYKQPIPYSLHRTPFEALEEHRANLEATNAVKNANKTATSYAAAPLPSSTGRPKLEIPNTLVTPLTPGADETKSFWTPLLCYGGTGLTIVFFLIYASRNIGSRVQKIHQPHGLRPITQKEREQILDENPGIDPRDIPGFIEY</sequence>